<sequence length="1391" mass="149233">MKRLFVIAALLAMMVGLRLLGTEGSGSADPLTLAAIGFVVLAAFAVAELFAKAGVPKITGYILSGIVLGPYVGKVLSIEVVDQMGMFKTLAVGLIALTAGLELEAKALLKLARTLVATVGAKLLITAPLVGAALVAIELSFGVLGLADSSAAIGVGLVFAALSLGTSPSISLAVVAESGAKGRLAELVLGAAVLKDLVVVVVLAICVAVAQALLGGGSVGVDVLVHVGAELGRSVLAGAVIGAGLIAYMRWVKAEMLLFVAAIVLVGAEMAHAFHLELLLIFIVAGFTVRNFSEHGHDLHHPLEMVSLPVFVVFFTTAGADIDVRATWQVLPLAVVLVLVRAFGFWLSARVGNRIGKEGPAVSANAWYSYLPLAGVTLGLVDLAAGKLEPQGLQAPIFSLGMAVVAINLLAGPILLRIGLQRAGELPGSGASEPESAAAGDADARQTVGRGPASLVPLDPLSDDLQARLTQLREQVATELERGVTRLIGPWVTLRRRALAHLDPSSVAQIATLAESPPRSDATMLANELAALFEQAANHPQRLDVSVRVPLEPRWLESSPGDAAGLRLRRGWRRVRGSLGSRRAKRRSLPMRLIAREAFESRLATGMLELFRATCRTEARLADALRRSLDGTLDAGQVRETLDEILTSFEAQAHANVQSMLDASARRMHLLLARIDSPAMSINELDFSEAATGIERELGTLLAEAEQWPQVIDSCWQTVEVGARIRRLDDRISHGLAGVTDLTKASETIDEELGAFGRRLRALREQLEGKDALEAEDLDGLSTRARALLPKPGAKRLRVVEQRLRRSSDSKVIHQALREAAARDTGAKQLVGPEIVASAPSPAEVHTREIDVRELIDGEIAGRVLPATERELDSAAKLVADTHHAALAIVGDVELLTEVYRSRESQDATIDNLRAGLERAQASCDQLHREAVAALVESAQTVASEFNGLGDRLAAALNDATGTGDGTGWVSRRTDLARRQAFRKLSQLRDRVAARVGERWAQLRARMSKLAASLTRDYRLRSGLSLPSAAAIAKLIEADNALRVSSAYAVLFADQPIRDPRFFVANREILRVVSKAERAWQQRRAANGVLIVGGPGSGKTSLLNVATLKLATRDVMWIPETRAGFVAAIAGELHCVATLDAVMRRLLDRPRVIVIDDLEQRLPVGGRAVDELELLTQLIAQTSESCFWIVAASQELQQLLARQWPLRVGFAEIVELGALDPEVLASVILARHRISHLELSFPLSPIRRVVAQLRGREGVGQQRRYFAALARKAGANLRAALAEWCRAADITDQTLVLQAIAGGRQLPFVRQLPSTALALLATVLRFGPLDRPSLAFVLRRDGVELERWIHFLLISELLVVDERDRLCCPGHVRDVLAPELRDLAVAHQEAG</sequence>
<dbReference type="SUPFAM" id="SSF52540">
    <property type="entry name" value="P-loop containing nucleoside triphosphate hydrolases"/>
    <property type="match status" value="1"/>
</dbReference>
<feature type="transmembrane region" description="Helical" evidence="6">
    <location>
        <begin position="58"/>
        <end position="78"/>
    </location>
</feature>
<dbReference type="InterPro" id="IPR027417">
    <property type="entry name" value="P-loop_NTPase"/>
</dbReference>
<evidence type="ECO:0000313" key="8">
    <source>
        <dbReference type="EMBL" id="KIG13829.1"/>
    </source>
</evidence>
<feature type="transmembrane region" description="Helical" evidence="6">
    <location>
        <begin position="258"/>
        <end position="287"/>
    </location>
</feature>
<keyword evidence="4 6" id="KW-0472">Membrane</keyword>
<name>A0A0C1Z862_9BACT</name>
<protein>
    <submittedName>
        <fullName evidence="8">Diguanylate cyclase/phosphodiesterase</fullName>
    </submittedName>
</protein>
<feature type="transmembrane region" description="Helical" evidence="6">
    <location>
        <begin position="187"/>
        <end position="214"/>
    </location>
</feature>
<accession>A0A0C1Z862</accession>
<organism evidence="8 9">
    <name type="scientific">Enhygromyxa salina</name>
    <dbReference type="NCBI Taxonomy" id="215803"/>
    <lineage>
        <taxon>Bacteria</taxon>
        <taxon>Pseudomonadati</taxon>
        <taxon>Myxococcota</taxon>
        <taxon>Polyangia</taxon>
        <taxon>Nannocystales</taxon>
        <taxon>Nannocystaceae</taxon>
        <taxon>Enhygromyxa</taxon>
    </lineage>
</organism>
<evidence type="ECO:0000256" key="3">
    <source>
        <dbReference type="ARBA" id="ARBA00022989"/>
    </source>
</evidence>
<dbReference type="Gene3D" id="1.20.1530.20">
    <property type="match status" value="1"/>
</dbReference>
<feature type="transmembrane region" description="Helical" evidence="6">
    <location>
        <begin position="330"/>
        <end position="347"/>
    </location>
</feature>
<evidence type="ECO:0000256" key="5">
    <source>
        <dbReference type="SAM" id="MobiDB-lite"/>
    </source>
</evidence>
<comment type="caution">
    <text evidence="8">The sequence shown here is derived from an EMBL/GenBank/DDBJ whole genome shotgun (WGS) entry which is preliminary data.</text>
</comment>
<dbReference type="GO" id="GO:1902600">
    <property type="term" value="P:proton transmembrane transport"/>
    <property type="evidence" value="ECO:0007669"/>
    <property type="project" value="InterPro"/>
</dbReference>
<evidence type="ECO:0000256" key="2">
    <source>
        <dbReference type="ARBA" id="ARBA00022692"/>
    </source>
</evidence>
<dbReference type="EMBL" id="JMCC02000088">
    <property type="protein sequence ID" value="KIG13829.1"/>
    <property type="molecule type" value="Genomic_DNA"/>
</dbReference>
<dbReference type="Gene3D" id="3.40.50.300">
    <property type="entry name" value="P-loop containing nucleotide triphosphate hydrolases"/>
    <property type="match status" value="1"/>
</dbReference>
<evidence type="ECO:0000256" key="6">
    <source>
        <dbReference type="SAM" id="Phobius"/>
    </source>
</evidence>
<feature type="region of interest" description="Disordered" evidence="5">
    <location>
        <begin position="427"/>
        <end position="459"/>
    </location>
</feature>
<dbReference type="InterPro" id="IPR038770">
    <property type="entry name" value="Na+/solute_symporter_sf"/>
</dbReference>
<dbReference type="RefSeq" id="WP_146661065.1">
    <property type="nucleotide sequence ID" value="NZ_JMCC02000088.1"/>
</dbReference>
<feature type="transmembrane region" description="Helical" evidence="6">
    <location>
        <begin position="84"/>
        <end position="103"/>
    </location>
</feature>
<feature type="transmembrane region" description="Helical" evidence="6">
    <location>
        <begin position="115"/>
        <end position="137"/>
    </location>
</feature>
<feature type="domain" description="Cation/H+ exchanger transmembrane" evidence="7">
    <location>
        <begin position="40"/>
        <end position="410"/>
    </location>
</feature>
<comment type="subcellular location">
    <subcellularLocation>
        <location evidence="1">Membrane</location>
        <topology evidence="1">Multi-pass membrane protein</topology>
    </subcellularLocation>
</comment>
<dbReference type="Proteomes" id="UP000031599">
    <property type="component" value="Unassembled WGS sequence"/>
</dbReference>
<keyword evidence="3 6" id="KW-1133">Transmembrane helix</keyword>
<feature type="transmembrane region" description="Helical" evidence="6">
    <location>
        <begin position="299"/>
        <end position="318"/>
    </location>
</feature>
<dbReference type="GO" id="GO:0016020">
    <property type="term" value="C:membrane"/>
    <property type="evidence" value="ECO:0007669"/>
    <property type="project" value="UniProtKB-SubCell"/>
</dbReference>
<reference evidence="8 9" key="1">
    <citation type="submission" date="2014-12" db="EMBL/GenBank/DDBJ databases">
        <title>Genome assembly of Enhygromyxa salina DSM 15201.</title>
        <authorList>
            <person name="Sharma G."/>
            <person name="Subramanian S."/>
        </authorList>
    </citation>
    <scope>NUCLEOTIDE SEQUENCE [LARGE SCALE GENOMIC DNA]</scope>
    <source>
        <strain evidence="8 9">DSM 15201</strain>
    </source>
</reference>
<feature type="transmembrane region" description="Helical" evidence="6">
    <location>
        <begin position="397"/>
        <end position="416"/>
    </location>
</feature>
<dbReference type="InterPro" id="IPR006153">
    <property type="entry name" value="Cation/H_exchanger_TM"/>
</dbReference>
<dbReference type="PANTHER" id="PTHR43021">
    <property type="entry name" value="NA(+)/H(+) ANTIPORTER-RELATED"/>
    <property type="match status" value="1"/>
</dbReference>
<keyword evidence="2 6" id="KW-0812">Transmembrane</keyword>
<evidence type="ECO:0000256" key="4">
    <source>
        <dbReference type="ARBA" id="ARBA00023136"/>
    </source>
</evidence>
<dbReference type="GO" id="GO:0015297">
    <property type="term" value="F:antiporter activity"/>
    <property type="evidence" value="ECO:0007669"/>
    <property type="project" value="InterPro"/>
</dbReference>
<gene>
    <name evidence="8" type="ORF">DB30_07542</name>
</gene>
<evidence type="ECO:0000313" key="9">
    <source>
        <dbReference type="Proteomes" id="UP000031599"/>
    </source>
</evidence>
<feature type="transmembrane region" description="Helical" evidence="6">
    <location>
        <begin position="367"/>
        <end position="385"/>
    </location>
</feature>
<dbReference type="Pfam" id="PF00999">
    <property type="entry name" value="Na_H_Exchanger"/>
    <property type="match status" value="1"/>
</dbReference>
<feature type="transmembrane region" description="Helical" evidence="6">
    <location>
        <begin position="234"/>
        <end position="251"/>
    </location>
</feature>
<feature type="transmembrane region" description="Helical" evidence="6">
    <location>
        <begin position="149"/>
        <end position="175"/>
    </location>
</feature>
<feature type="compositionally biased region" description="Low complexity" evidence="5">
    <location>
        <begin position="428"/>
        <end position="441"/>
    </location>
</feature>
<dbReference type="PANTHER" id="PTHR43021:SF2">
    <property type="entry name" value="CATION_H+ EXCHANGER DOMAIN-CONTAINING PROTEIN"/>
    <property type="match status" value="1"/>
</dbReference>
<evidence type="ECO:0000259" key="7">
    <source>
        <dbReference type="Pfam" id="PF00999"/>
    </source>
</evidence>
<proteinExistence type="predicted"/>
<feature type="transmembrane region" description="Helical" evidence="6">
    <location>
        <begin position="31"/>
        <end position="51"/>
    </location>
</feature>
<evidence type="ECO:0000256" key="1">
    <source>
        <dbReference type="ARBA" id="ARBA00004141"/>
    </source>
</evidence>